<accession>A0A0A1V1K9</accession>
<dbReference type="AlphaFoldDB" id="A0A0A1V1K9"/>
<sequence>MVHQQHVLRSPSFTNPAAANPSHVPVGDTNNAAEAEIFHGTQPQSDGAASEGRQAVLSSSAADDDESGSHHIGSDVEDDAPGYGCEAVSLYPGRNYHRRPSASSTTAYIVHSSYGQPHSDRAASTRSLWARELDYREIGGRRYCKEYFMPNDEIEQLRLTIQHQVLMHAFDGELTITPLSNPTHVLDVGTGTGEWAIRFAELFPDCEVVGTDISAIQETQGVPMNVFFEIEDAEEWDRPIDHYDLVHLRGMEGAFRDWRCIYEDAFDSLKPGGWIQVTDYDGKDGSIQFFSGFSPESPVFKMMDDLFVGAEKSGRKRGMFHLDQQYFSEAGFVDIRVSEHILRMNLQEDNVGKLWLMCWLDGIEAYSLRTLTEQMGWDADVVKTACRETAREIASRAQDSESCKTMVLKMRTVLARKPSRDESPVPTSSSDESTIHGESSDSTSEIDG</sequence>
<feature type="region of interest" description="Disordered" evidence="2">
    <location>
        <begin position="1"/>
        <end position="28"/>
    </location>
</feature>
<feature type="region of interest" description="Disordered" evidence="2">
    <location>
        <begin position="42"/>
        <end position="80"/>
    </location>
</feature>
<keyword evidence="3" id="KW-0808">Transferase</keyword>
<dbReference type="EMBL" id="JELW01000003">
    <property type="protein sequence ID" value="EXV03486.1"/>
    <property type="molecule type" value="Genomic_DNA"/>
</dbReference>
<feature type="region of interest" description="Disordered" evidence="2">
    <location>
        <begin position="414"/>
        <end position="448"/>
    </location>
</feature>
<keyword evidence="3" id="KW-0489">Methyltransferase</keyword>
<dbReference type="InterPro" id="IPR029063">
    <property type="entry name" value="SAM-dependent_MTases_sf"/>
</dbReference>
<evidence type="ECO:0000313" key="4">
    <source>
        <dbReference type="Proteomes" id="UP000030151"/>
    </source>
</evidence>
<dbReference type="GO" id="GO:0008168">
    <property type="term" value="F:methyltransferase activity"/>
    <property type="evidence" value="ECO:0007669"/>
    <property type="project" value="UniProtKB-KW"/>
</dbReference>
<organism evidence="3 4">
    <name type="scientific">Metarhizium robertsii</name>
    <dbReference type="NCBI Taxonomy" id="568076"/>
    <lineage>
        <taxon>Eukaryota</taxon>
        <taxon>Fungi</taxon>
        <taxon>Dikarya</taxon>
        <taxon>Ascomycota</taxon>
        <taxon>Pezizomycotina</taxon>
        <taxon>Sordariomycetes</taxon>
        <taxon>Hypocreomycetidae</taxon>
        <taxon>Hypocreales</taxon>
        <taxon>Clavicipitaceae</taxon>
        <taxon>Metarhizium</taxon>
    </lineage>
</organism>
<comment type="caution">
    <text evidence="3">The sequence shown here is derived from an EMBL/GenBank/DDBJ whole genome shotgun (WGS) entry which is preliminary data.</text>
</comment>
<evidence type="ECO:0000256" key="2">
    <source>
        <dbReference type="SAM" id="MobiDB-lite"/>
    </source>
</evidence>
<proteinExistence type="inferred from homology"/>
<dbReference type="CDD" id="cd02440">
    <property type="entry name" value="AdoMet_MTases"/>
    <property type="match status" value="1"/>
</dbReference>
<dbReference type="PANTHER" id="PTHR43591:SF105">
    <property type="entry name" value="METHYLTRANSFERASE DOMAIN-CONTAINING PROTEIN-RELATED"/>
    <property type="match status" value="1"/>
</dbReference>
<reference evidence="3 4" key="1">
    <citation type="submission" date="2014-02" db="EMBL/GenBank/DDBJ databases">
        <title>The genome sequence of the entomopathogenic fungus Metarhizium robertsii ARSEF 2575.</title>
        <authorList>
            <person name="Giuliano Garisto Donzelli B."/>
            <person name="Roe B.A."/>
            <person name="Macmil S.L."/>
            <person name="Krasnoff S.B."/>
            <person name="Gibson D.M."/>
        </authorList>
    </citation>
    <scope>NUCLEOTIDE SEQUENCE [LARGE SCALE GENOMIC DNA]</scope>
    <source>
        <strain evidence="3 4">ARSEF 2575</strain>
    </source>
</reference>
<evidence type="ECO:0000313" key="3">
    <source>
        <dbReference type="EMBL" id="EXV03486.1"/>
    </source>
</evidence>
<dbReference type="Proteomes" id="UP000030151">
    <property type="component" value="Unassembled WGS sequence"/>
</dbReference>
<comment type="similarity">
    <text evidence="1">Belongs to the methyltransferase superfamily. LaeA methyltransferase family.</text>
</comment>
<dbReference type="HOGENOM" id="CLU_010595_3_1_1"/>
<dbReference type="SUPFAM" id="SSF53335">
    <property type="entry name" value="S-adenosyl-L-methionine-dependent methyltransferases"/>
    <property type="match status" value="1"/>
</dbReference>
<dbReference type="Pfam" id="PF13489">
    <property type="entry name" value="Methyltransf_23"/>
    <property type="match status" value="1"/>
</dbReference>
<dbReference type="eggNOG" id="ENOG502SN28">
    <property type="taxonomic scope" value="Eukaryota"/>
</dbReference>
<name>A0A0A1V1K9_9HYPO</name>
<gene>
    <name evidence="3" type="ORF">X797_003286</name>
</gene>
<dbReference type="GO" id="GO:0032259">
    <property type="term" value="P:methylation"/>
    <property type="evidence" value="ECO:0007669"/>
    <property type="project" value="UniProtKB-KW"/>
</dbReference>
<dbReference type="OrthoDB" id="2013972at2759"/>
<dbReference type="Gene3D" id="3.40.50.150">
    <property type="entry name" value="Vaccinia Virus protein VP39"/>
    <property type="match status" value="1"/>
</dbReference>
<evidence type="ECO:0000256" key="1">
    <source>
        <dbReference type="ARBA" id="ARBA00038158"/>
    </source>
</evidence>
<protein>
    <submittedName>
        <fullName evidence="3">Methyltransferase</fullName>
    </submittedName>
</protein>
<dbReference type="PANTHER" id="PTHR43591">
    <property type="entry name" value="METHYLTRANSFERASE"/>
    <property type="match status" value="1"/>
</dbReference>